<keyword evidence="2 5" id="KW-0812">Transmembrane</keyword>
<feature type="transmembrane region" description="Helical" evidence="5">
    <location>
        <begin position="112"/>
        <end position="129"/>
    </location>
</feature>
<dbReference type="SUPFAM" id="SSF161084">
    <property type="entry name" value="MAPEG domain-like"/>
    <property type="match status" value="1"/>
</dbReference>
<feature type="transmembrane region" description="Helical" evidence="5">
    <location>
        <begin position="54"/>
        <end position="75"/>
    </location>
</feature>
<reference evidence="6" key="1">
    <citation type="submission" date="2023-06" db="EMBL/GenBank/DDBJ databases">
        <authorList>
            <person name="Jiang Y."/>
            <person name="Liu Q."/>
        </authorList>
    </citation>
    <scope>NUCLEOTIDE SEQUENCE</scope>
    <source>
        <strain evidence="6">CGMCC 1.12089</strain>
    </source>
</reference>
<proteinExistence type="predicted"/>
<dbReference type="Proteomes" id="UP001174908">
    <property type="component" value="Unassembled WGS sequence"/>
</dbReference>
<feature type="transmembrane region" description="Helical" evidence="5">
    <location>
        <begin position="7"/>
        <end position="27"/>
    </location>
</feature>
<keyword evidence="4 5" id="KW-0472">Membrane</keyword>
<sequence>MNIQSLTTAYWCVIVAGVLPYLTTFVAKAGSYGPRDNQAPREWSTRQSGWRSRLMAAAANGFETLPMFMAAVIIAHQLGYSQSTLDLYAMAYVALRVVYVAIYGAGAATVRSLVWGLAMLANAAIFFIGK</sequence>
<evidence type="ECO:0000256" key="1">
    <source>
        <dbReference type="ARBA" id="ARBA00004370"/>
    </source>
</evidence>
<keyword evidence="3 5" id="KW-1133">Transmembrane helix</keyword>
<dbReference type="PANTHER" id="PTHR35371">
    <property type="entry name" value="INNER MEMBRANE PROTEIN"/>
    <property type="match status" value="1"/>
</dbReference>
<comment type="caution">
    <text evidence="6">The sequence shown here is derived from an EMBL/GenBank/DDBJ whole genome shotgun (WGS) entry which is preliminary data.</text>
</comment>
<evidence type="ECO:0000313" key="7">
    <source>
        <dbReference type="Proteomes" id="UP001174908"/>
    </source>
</evidence>
<keyword evidence="7" id="KW-1185">Reference proteome</keyword>
<comment type="subcellular location">
    <subcellularLocation>
        <location evidence="1">Membrane</location>
    </subcellularLocation>
</comment>
<evidence type="ECO:0000256" key="4">
    <source>
        <dbReference type="ARBA" id="ARBA00023136"/>
    </source>
</evidence>
<evidence type="ECO:0000256" key="3">
    <source>
        <dbReference type="ARBA" id="ARBA00022989"/>
    </source>
</evidence>
<organism evidence="6 7">
    <name type="scientific">Variovorax dokdonensis</name>
    <dbReference type="NCBI Taxonomy" id="344883"/>
    <lineage>
        <taxon>Bacteria</taxon>
        <taxon>Pseudomonadati</taxon>
        <taxon>Pseudomonadota</taxon>
        <taxon>Betaproteobacteria</taxon>
        <taxon>Burkholderiales</taxon>
        <taxon>Comamonadaceae</taxon>
        <taxon>Variovorax</taxon>
    </lineage>
</organism>
<feature type="transmembrane region" description="Helical" evidence="5">
    <location>
        <begin position="87"/>
        <end position="106"/>
    </location>
</feature>
<dbReference type="RefSeq" id="WP_286660787.1">
    <property type="nucleotide sequence ID" value="NZ_JASZYV010000003.1"/>
</dbReference>
<dbReference type="InterPro" id="IPR023352">
    <property type="entry name" value="MAPEG-like_dom_sf"/>
</dbReference>
<dbReference type="Pfam" id="PF01124">
    <property type="entry name" value="MAPEG"/>
    <property type="match status" value="1"/>
</dbReference>
<evidence type="ECO:0000256" key="5">
    <source>
        <dbReference type="SAM" id="Phobius"/>
    </source>
</evidence>
<name>A0ABT7NCR4_9BURK</name>
<accession>A0ABT7NCR4</accession>
<evidence type="ECO:0000256" key="2">
    <source>
        <dbReference type="ARBA" id="ARBA00022692"/>
    </source>
</evidence>
<gene>
    <name evidence="6" type="ORF">QTH91_14345</name>
</gene>
<dbReference type="EMBL" id="JASZYV010000003">
    <property type="protein sequence ID" value="MDM0045670.1"/>
    <property type="molecule type" value="Genomic_DNA"/>
</dbReference>
<dbReference type="PANTHER" id="PTHR35371:SF1">
    <property type="entry name" value="BLR7753 PROTEIN"/>
    <property type="match status" value="1"/>
</dbReference>
<protein>
    <submittedName>
        <fullName evidence="6">MAPEG family protein</fullName>
    </submittedName>
</protein>
<evidence type="ECO:0000313" key="6">
    <source>
        <dbReference type="EMBL" id="MDM0045670.1"/>
    </source>
</evidence>
<dbReference type="Gene3D" id="1.20.120.550">
    <property type="entry name" value="Membrane associated eicosanoid/glutathione metabolism-like domain"/>
    <property type="match status" value="1"/>
</dbReference>
<dbReference type="InterPro" id="IPR001129">
    <property type="entry name" value="Membr-assoc_MAPEG"/>
</dbReference>